<gene>
    <name evidence="4" type="ORF">PENSTE_c012G07013</name>
</gene>
<dbReference type="InterPro" id="IPR025340">
    <property type="entry name" value="DUF4246"/>
</dbReference>
<feature type="region of interest" description="Disordered" evidence="1">
    <location>
        <begin position="559"/>
        <end position="608"/>
    </location>
</feature>
<feature type="compositionally biased region" description="Basic and acidic residues" evidence="1">
    <location>
        <begin position="590"/>
        <end position="599"/>
    </location>
</feature>
<sequence>MDPTHEWFSTQMPGFNVPLNAAPAPNINELRRWWYPIDFKSSIDDMLKRGTALTHVSKGFDNALDPDHLRNDRLDKLLVKREITMMQVMNAITDKPEWERKIFDETITNKWREEIAQSGQDVTPKMMDWIIKELQWKTNCLEKHGYVEVFENVIKSDAAISKELQYALKEAVKPLEDVPEDQKDYHPGSDDKVLDLVHPSLFPVLYGKTRILPYKTVGLEDCLDHMGEGEVLPNLSDGESEVDSRDKPYKRVSSDLPVLSTKFQWMPCDIDLLKDGECRILSYINNAHPVKHRALYQAIEKIISRTVPLWEASLTEKDHPKRISYNEVEWEEGYRDGEFALWDEEEEQDDGKGDYQEYRKRVDDQYNRRKEYEASRKVKIPEPGEFEIPKPDRNQVQPINFLTDFCHRKLQVIVKLANIELTPEKPEYEGGSWHIEGQLNERIVASAIYYYDSDNITSSSLAFRHRGMDNYMDDLDYEQDQHQFMQQVYGFPKDLRNNGDCLTTQELGSVVSKEGRLITFPNTLQHCVSPFSLEDRSRSGHRKILALFLIDPHRRIISSANVPPQQEGWKEGRENSAKDEAPAESQSSDRPAKRQKIDQAETETMGCSTMSLEDAKAYRLELMKERGLTSARQNKEFQEGHFSLCEH</sequence>
<feature type="domain" description="DUF4246" evidence="3">
    <location>
        <begin position="13"/>
        <end position="114"/>
    </location>
</feature>
<dbReference type="AlphaFoldDB" id="A0A1V6T4L8"/>
<dbReference type="PANTHER" id="PTHR33119">
    <property type="entry name" value="IFI3P"/>
    <property type="match status" value="1"/>
</dbReference>
<comment type="caution">
    <text evidence="4">The sequence shown here is derived from an EMBL/GenBank/DDBJ whole genome shotgun (WGS) entry which is preliminary data.</text>
</comment>
<dbReference type="InterPro" id="IPR049192">
    <property type="entry name" value="DUF4246_C"/>
</dbReference>
<dbReference type="PANTHER" id="PTHR33119:SF1">
    <property type="entry name" value="FE2OG DIOXYGENASE DOMAIN-CONTAINING PROTEIN"/>
    <property type="match status" value="1"/>
</dbReference>
<evidence type="ECO:0000313" key="4">
    <source>
        <dbReference type="EMBL" id="OQE21232.1"/>
    </source>
</evidence>
<proteinExistence type="predicted"/>
<organism evidence="4 5">
    <name type="scientific">Penicillium steckii</name>
    <dbReference type="NCBI Taxonomy" id="303698"/>
    <lineage>
        <taxon>Eukaryota</taxon>
        <taxon>Fungi</taxon>
        <taxon>Dikarya</taxon>
        <taxon>Ascomycota</taxon>
        <taxon>Pezizomycotina</taxon>
        <taxon>Eurotiomycetes</taxon>
        <taxon>Eurotiomycetidae</taxon>
        <taxon>Eurotiales</taxon>
        <taxon>Aspergillaceae</taxon>
        <taxon>Penicillium</taxon>
    </lineage>
</organism>
<feature type="domain" description="DUF4246" evidence="2">
    <location>
        <begin position="125"/>
        <end position="571"/>
    </location>
</feature>
<dbReference type="OrthoDB" id="415532at2759"/>
<evidence type="ECO:0000313" key="5">
    <source>
        <dbReference type="Proteomes" id="UP000191285"/>
    </source>
</evidence>
<dbReference type="Proteomes" id="UP000191285">
    <property type="component" value="Unassembled WGS sequence"/>
</dbReference>
<protein>
    <submittedName>
        <fullName evidence="4">Uncharacterized protein</fullName>
    </submittedName>
</protein>
<feature type="compositionally biased region" description="Basic and acidic residues" evidence="1">
    <location>
        <begin position="568"/>
        <end position="581"/>
    </location>
</feature>
<dbReference type="EMBL" id="MLKD01000012">
    <property type="protein sequence ID" value="OQE21232.1"/>
    <property type="molecule type" value="Genomic_DNA"/>
</dbReference>
<dbReference type="Pfam" id="PF14033">
    <property type="entry name" value="DUF4246"/>
    <property type="match status" value="1"/>
</dbReference>
<name>A0A1V6T4L8_9EURO</name>
<accession>A0A1V6T4L8</accession>
<dbReference type="Pfam" id="PF21666">
    <property type="entry name" value="DUF4246_N"/>
    <property type="match status" value="1"/>
</dbReference>
<evidence type="ECO:0000259" key="2">
    <source>
        <dbReference type="Pfam" id="PF14033"/>
    </source>
</evidence>
<dbReference type="InterPro" id="IPR049207">
    <property type="entry name" value="DUF4246_N"/>
</dbReference>
<evidence type="ECO:0000256" key="1">
    <source>
        <dbReference type="SAM" id="MobiDB-lite"/>
    </source>
</evidence>
<dbReference type="STRING" id="303698.A0A1V6T4L8"/>
<keyword evidence="5" id="KW-1185">Reference proteome</keyword>
<evidence type="ECO:0000259" key="3">
    <source>
        <dbReference type="Pfam" id="PF21666"/>
    </source>
</evidence>
<reference evidence="5" key="1">
    <citation type="journal article" date="2017" name="Nat. Microbiol.">
        <title>Global analysis of biosynthetic gene clusters reveals vast potential of secondary metabolite production in Penicillium species.</title>
        <authorList>
            <person name="Nielsen J.C."/>
            <person name="Grijseels S."/>
            <person name="Prigent S."/>
            <person name="Ji B."/>
            <person name="Dainat J."/>
            <person name="Nielsen K.F."/>
            <person name="Frisvad J.C."/>
            <person name="Workman M."/>
            <person name="Nielsen J."/>
        </authorList>
    </citation>
    <scope>NUCLEOTIDE SEQUENCE [LARGE SCALE GENOMIC DNA]</scope>
    <source>
        <strain evidence="5">IBT 24891</strain>
    </source>
</reference>